<dbReference type="EMBL" id="CP063194">
    <property type="protein sequence ID" value="WCZ38403.1"/>
    <property type="molecule type" value="Genomic_DNA"/>
</dbReference>
<evidence type="ECO:0008006" key="4">
    <source>
        <dbReference type="Google" id="ProtNLM"/>
    </source>
</evidence>
<reference evidence="2 3" key="1">
    <citation type="submission" date="2020-10" db="EMBL/GenBank/DDBJ databases">
        <title>Complete genome sequence of Corynebacterium jeddahense DSM 45997, type strain of Corynebacterium jeddahense.</title>
        <authorList>
            <person name="Busche T."/>
            <person name="Kalinowski J."/>
            <person name="Ruckert C."/>
        </authorList>
    </citation>
    <scope>NUCLEOTIDE SEQUENCE [LARGE SCALE GENOMIC DNA]</scope>
    <source>
        <strain evidence="2 3">DSM 45997</strain>
    </source>
</reference>
<keyword evidence="3" id="KW-1185">Reference proteome</keyword>
<name>A0ABY7ULI1_9CORY</name>
<accession>A0ABY7ULI1</accession>
<keyword evidence="1" id="KW-1133">Transmembrane helix</keyword>
<keyword evidence="1" id="KW-0812">Transmembrane</keyword>
<feature type="transmembrane region" description="Helical" evidence="1">
    <location>
        <begin position="6"/>
        <end position="25"/>
    </location>
</feature>
<sequence>MVVVGAVTVGTSITAEVGVIVLTIVSTSSVAFAVTVGVLVTVSVGVTVTVGAVLVTDVVELWDPAGSGSSFNPTLVNRDPLTPLRYGVGKLDPSPGATNEILSLASIFVP</sequence>
<dbReference type="Proteomes" id="UP001218071">
    <property type="component" value="Chromosome"/>
</dbReference>
<proteinExistence type="predicted"/>
<keyword evidence="1" id="KW-0472">Membrane</keyword>
<protein>
    <recommendedName>
        <fullName evidence="4">Secreted protein</fullName>
    </recommendedName>
</protein>
<evidence type="ECO:0000313" key="2">
    <source>
        <dbReference type="EMBL" id="WCZ38403.1"/>
    </source>
</evidence>
<organism evidence="2 3">
    <name type="scientific">Corynebacterium jeddahense</name>
    <dbReference type="NCBI Taxonomy" id="1414719"/>
    <lineage>
        <taxon>Bacteria</taxon>
        <taxon>Bacillati</taxon>
        <taxon>Actinomycetota</taxon>
        <taxon>Actinomycetes</taxon>
        <taxon>Mycobacteriales</taxon>
        <taxon>Corynebacteriaceae</taxon>
        <taxon>Corynebacterium</taxon>
    </lineage>
</organism>
<evidence type="ECO:0000313" key="3">
    <source>
        <dbReference type="Proteomes" id="UP001218071"/>
    </source>
</evidence>
<evidence type="ECO:0000256" key="1">
    <source>
        <dbReference type="SAM" id="Phobius"/>
    </source>
</evidence>
<gene>
    <name evidence="2" type="ORF">CJEDD_03940</name>
</gene>
<feature type="transmembrane region" description="Helical" evidence="1">
    <location>
        <begin position="32"/>
        <end position="55"/>
    </location>
</feature>